<dbReference type="Proteomes" id="UP000182241">
    <property type="component" value="Unassembled WGS sequence"/>
</dbReference>
<dbReference type="Pfam" id="PF02470">
    <property type="entry name" value="MlaD"/>
    <property type="match status" value="1"/>
</dbReference>
<dbReference type="EMBL" id="FNSA01000001">
    <property type="protein sequence ID" value="SEB31183.1"/>
    <property type="molecule type" value="Genomic_DNA"/>
</dbReference>
<keyword evidence="4" id="KW-1185">Reference proteome</keyword>
<dbReference type="InterPro" id="IPR052336">
    <property type="entry name" value="MlaD_Phospholipid_Transporter"/>
</dbReference>
<evidence type="ECO:0000313" key="4">
    <source>
        <dbReference type="Proteomes" id="UP000182241"/>
    </source>
</evidence>
<dbReference type="InterPro" id="IPR003399">
    <property type="entry name" value="Mce/MlaD"/>
</dbReference>
<evidence type="ECO:0000259" key="2">
    <source>
        <dbReference type="Pfam" id="PF02470"/>
    </source>
</evidence>
<organism evidence="3 4">
    <name type="scientific">Tsukamurella tyrosinosolvens</name>
    <dbReference type="NCBI Taxonomy" id="57704"/>
    <lineage>
        <taxon>Bacteria</taxon>
        <taxon>Bacillati</taxon>
        <taxon>Actinomycetota</taxon>
        <taxon>Actinomycetes</taxon>
        <taxon>Mycobacteriales</taxon>
        <taxon>Tsukamurellaceae</taxon>
        <taxon>Tsukamurella</taxon>
    </lineage>
</organism>
<dbReference type="AlphaFoldDB" id="A0A1H4IB39"/>
<accession>A0A1H4IB39</accession>
<reference evidence="4" key="1">
    <citation type="submission" date="2016-10" db="EMBL/GenBank/DDBJ databases">
        <authorList>
            <person name="Varghese N."/>
            <person name="Submissions S."/>
        </authorList>
    </citation>
    <scope>NUCLEOTIDE SEQUENCE [LARGE SCALE GENOMIC DNA]</scope>
    <source>
        <strain evidence="4">DSM 44234</strain>
    </source>
</reference>
<dbReference type="PANTHER" id="PTHR33371">
    <property type="entry name" value="INTERMEMBRANE PHOSPHOLIPID TRANSPORT SYSTEM BINDING PROTEIN MLAD-RELATED"/>
    <property type="match status" value="1"/>
</dbReference>
<dbReference type="GO" id="GO:0005576">
    <property type="term" value="C:extracellular region"/>
    <property type="evidence" value="ECO:0007669"/>
    <property type="project" value="TreeGrafter"/>
</dbReference>
<dbReference type="PANTHER" id="PTHR33371:SF16">
    <property type="entry name" value="MCE-FAMILY PROTEIN MCE3F"/>
    <property type="match status" value="1"/>
</dbReference>
<keyword evidence="1" id="KW-0472">Membrane</keyword>
<feature type="transmembrane region" description="Helical" evidence="1">
    <location>
        <begin position="6"/>
        <end position="30"/>
    </location>
</feature>
<keyword evidence="1" id="KW-0812">Transmembrane</keyword>
<keyword evidence="1" id="KW-1133">Transmembrane helix</keyword>
<evidence type="ECO:0000313" key="3">
    <source>
        <dbReference type="EMBL" id="SEB31183.1"/>
    </source>
</evidence>
<feature type="domain" description="Mce/MlaD" evidence="2">
    <location>
        <begin position="37"/>
        <end position="110"/>
    </location>
</feature>
<gene>
    <name evidence="3" type="ORF">SAMN04489793_0199</name>
</gene>
<dbReference type="RefSeq" id="WP_068740255.1">
    <property type="nucleotide sequence ID" value="NZ_CBDRGN010000002.1"/>
</dbReference>
<dbReference type="STRING" id="57704.SAMN04489793_0199"/>
<name>A0A1H4IB39_TSUTY</name>
<proteinExistence type="predicted"/>
<evidence type="ECO:0000256" key="1">
    <source>
        <dbReference type="SAM" id="Phobius"/>
    </source>
</evidence>
<sequence>MKKELVANAITFTVVLVVGLLILLVGYMGLRPGVTYTTLSLKLAHTGQLSIGSPILLRGVRIGDVTAVEPSTEGVRVALRYPSEYRIPVDSALSVEQLSALSEPYVEFAPRSSDGAVFASGAEIPATAVTQSRSVSDVFEALAALNRTADSGALGGIVKTAWQATSGRDDDLTTLSRAGQLLSSTVLSRMPAIRSMFANTQVYSADLGWTANAVRRLGTEFENTADVVLSAVQAVQRMVMTLDAPDPFVNTIDPFLKRLKPYLDELLPAVATTGGPFISIFSAVNRTVPQIDLSTLLSNALQVAGTDGAARVTLTLPRP</sequence>
<dbReference type="OrthoDB" id="4368574at2"/>
<protein>
    <submittedName>
        <fullName evidence="3">Virulence factor Mce family protein</fullName>
    </submittedName>
</protein>